<reference evidence="1" key="1">
    <citation type="submission" date="2022-02" db="EMBL/GenBank/DDBJ databases">
        <title>Plant Genome Project.</title>
        <authorList>
            <person name="Zhang R.-G."/>
        </authorList>
    </citation>
    <scope>NUCLEOTIDE SEQUENCE</scope>
    <source>
        <strain evidence="1">AT1</strain>
    </source>
</reference>
<evidence type="ECO:0000313" key="1">
    <source>
        <dbReference type="EMBL" id="KAI8547107.1"/>
    </source>
</evidence>
<accession>A0ACC0N332</accession>
<gene>
    <name evidence="1" type="ORF">RHMOL_Rhmol07G0168800</name>
</gene>
<keyword evidence="2" id="KW-1185">Reference proteome</keyword>
<dbReference type="EMBL" id="CM046394">
    <property type="protein sequence ID" value="KAI8547107.1"/>
    <property type="molecule type" value="Genomic_DNA"/>
</dbReference>
<comment type="caution">
    <text evidence="1">The sequence shown here is derived from an EMBL/GenBank/DDBJ whole genome shotgun (WGS) entry which is preliminary data.</text>
</comment>
<proteinExistence type="predicted"/>
<evidence type="ECO:0000313" key="2">
    <source>
        <dbReference type="Proteomes" id="UP001062846"/>
    </source>
</evidence>
<organism evidence="1 2">
    <name type="scientific">Rhododendron molle</name>
    <name type="common">Chinese azalea</name>
    <name type="synonym">Azalea mollis</name>
    <dbReference type="NCBI Taxonomy" id="49168"/>
    <lineage>
        <taxon>Eukaryota</taxon>
        <taxon>Viridiplantae</taxon>
        <taxon>Streptophyta</taxon>
        <taxon>Embryophyta</taxon>
        <taxon>Tracheophyta</taxon>
        <taxon>Spermatophyta</taxon>
        <taxon>Magnoliopsida</taxon>
        <taxon>eudicotyledons</taxon>
        <taxon>Gunneridae</taxon>
        <taxon>Pentapetalae</taxon>
        <taxon>asterids</taxon>
        <taxon>Ericales</taxon>
        <taxon>Ericaceae</taxon>
        <taxon>Ericoideae</taxon>
        <taxon>Rhodoreae</taxon>
        <taxon>Rhododendron</taxon>
    </lineage>
</organism>
<dbReference type="Proteomes" id="UP001062846">
    <property type="component" value="Chromosome 7"/>
</dbReference>
<name>A0ACC0N332_RHOML</name>
<protein>
    <submittedName>
        <fullName evidence="1">Uncharacterized protein</fullName>
    </submittedName>
</protein>
<sequence length="782" mass="88063">MVYPNSKKRSSRGGVGDCAVSSPAGMNRSGFLAFSDREKDNRIGSDQNQYRVVEEASEESVGLQVSPLDVGSAGNRTKDVGHLSADVGLPQELFHPADIQVSTLPKSANGLGSQSPVGTQTSGQLEYFVEEPDSPSSSLRALVGLESDKPISPKHPKNPLMGQTEVGLSNIFNRFLSLKRKHGDESEDSTPLKKSNLAIRDVDSALIALPPSTLGISPLDFFTAKPVSSKFSKGRYGRGGEGFRRSPRRRGVPLLHPSDLQLVEMIVPVLLFCFLSLIFPNYKARWRDPSYDSGTVPFAFFISWQSENLYNDPPKAHKSSSAQQTAEKDYLEMEGVKILQMTTGENKLQGRKASHFGLLMENLDMLEATFADSYVGRLERDILGQLERVGALKLFHTCLSKTLKSPTFFDLSDKSTQLIKQPLINEAVDVHIGEIVVRSRKKEERKSRRGRRGSPKASMLALPSKSIQEDSQSKRPSNSRSRRLSIARNEAEMSKQFKLVDDLERIKTLLEEETGRVATLSSWAEAARMDKKILLQHLRSGWYCKDALLRSAHSLVLYLARNYRGFGLAFEDIIQAGKFGLLQGAMRFDHTRGYKFSTYVQYWIRRSMSRFVEQHSRGIRIPASLSKSMNQIKKARNFLYRTHGRYPDDDEIAKFTGLSLANIQSARQCFRVVGSIDERLGDSFGAKFMEFTPDTSVESTEEFVVRQQMVKEIHDLLKTLDLTERQVLVMRFGLCGHHRKSLQEIGTCFQVSKEWIRRVELKALRKLRDEGAHRNLSHYLQL</sequence>